<keyword evidence="3" id="KW-1185">Reference proteome</keyword>
<evidence type="ECO:0000256" key="1">
    <source>
        <dbReference type="SAM" id="SignalP"/>
    </source>
</evidence>
<dbReference type="EMBL" id="JBGUBD010000004">
    <property type="protein sequence ID" value="MFA9478126.1"/>
    <property type="molecule type" value="Genomic_DNA"/>
</dbReference>
<organism evidence="2 3">
    <name type="scientific">Natronomicrosphaera hydrolytica</name>
    <dbReference type="NCBI Taxonomy" id="3242702"/>
    <lineage>
        <taxon>Bacteria</taxon>
        <taxon>Pseudomonadati</taxon>
        <taxon>Planctomycetota</taxon>
        <taxon>Phycisphaerae</taxon>
        <taxon>Phycisphaerales</taxon>
        <taxon>Phycisphaeraceae</taxon>
        <taxon>Natronomicrosphaera</taxon>
    </lineage>
</organism>
<dbReference type="InterPro" id="IPR017850">
    <property type="entry name" value="Alkaline_phosphatase_core_sf"/>
</dbReference>
<proteinExistence type="predicted"/>
<dbReference type="Proteomes" id="UP001575105">
    <property type="component" value="Unassembled WGS sequence"/>
</dbReference>
<dbReference type="SUPFAM" id="SSF53649">
    <property type="entry name" value="Alkaline phosphatase-like"/>
    <property type="match status" value="1"/>
</dbReference>
<keyword evidence="1" id="KW-0732">Signal</keyword>
<evidence type="ECO:0000313" key="3">
    <source>
        <dbReference type="Proteomes" id="UP001575105"/>
    </source>
</evidence>
<reference evidence="2 3" key="1">
    <citation type="submission" date="2024-08" db="EMBL/GenBank/DDBJ databases">
        <title>Whole-genome sequencing of halo(alkali)philic microorganisms from hypersaline lakes.</title>
        <authorList>
            <person name="Sorokin D.Y."/>
            <person name="Merkel A.Y."/>
            <person name="Messina E."/>
            <person name="Yakimov M."/>
        </authorList>
    </citation>
    <scope>NUCLEOTIDE SEQUENCE [LARGE SCALE GENOMIC DNA]</scope>
    <source>
        <strain evidence="2 3">AB-hyl4</strain>
    </source>
</reference>
<feature type="chain" id="PRO_5045847685" evidence="1">
    <location>
        <begin position="25"/>
        <end position="299"/>
    </location>
</feature>
<accession>A0ABV4U3F0</accession>
<dbReference type="InterPro" id="IPR002591">
    <property type="entry name" value="Phosphodiest/P_Trfase"/>
</dbReference>
<dbReference type="CDD" id="cd00016">
    <property type="entry name" value="ALP_like"/>
    <property type="match status" value="1"/>
</dbReference>
<dbReference type="RefSeq" id="WP_425345053.1">
    <property type="nucleotide sequence ID" value="NZ_JBGUBD010000004.1"/>
</dbReference>
<gene>
    <name evidence="2" type="ORF">ACERK3_07420</name>
</gene>
<dbReference type="Gene3D" id="3.40.720.10">
    <property type="entry name" value="Alkaline Phosphatase, subunit A"/>
    <property type="match status" value="2"/>
</dbReference>
<dbReference type="PANTHER" id="PTHR10151:SF120">
    <property type="entry name" value="BIS(5'-ADENOSYL)-TRIPHOSPHATASE"/>
    <property type="match status" value="1"/>
</dbReference>
<feature type="signal peptide" evidence="1">
    <location>
        <begin position="1"/>
        <end position="24"/>
    </location>
</feature>
<sequence length="299" mass="32214">MKASVGLFFALLALGAAGLVPATAESRAAQAEYVVVIGLDGARPEIIQQGAGPVLHELIQQGSVSWNARAVHPTVTQVNWASMLTSSRPDTHSINMHPVTQEQLADLSLQVPTVFQVVAEHGGLASGFLGHWKLYPVESDTPGTYFQRSPYEAHRVAPLAADHIEENRPTLCFIWMGNLDGLGHRHGWLSDEQFAAMPVIDRAIGQIVQALRDADMWNKTLLIISSDHGGHGRGHGQGTEEDTIIPWIAVGPGVRQGHVIQSPVSIIDTAATALHALGLPRPDAWDGKPVDEIFETTND</sequence>
<dbReference type="PANTHER" id="PTHR10151">
    <property type="entry name" value="ECTONUCLEOTIDE PYROPHOSPHATASE/PHOSPHODIESTERASE"/>
    <property type="match status" value="1"/>
</dbReference>
<name>A0ABV4U3F0_9BACT</name>
<protein>
    <submittedName>
        <fullName evidence="2">Alkaline phosphatase family protein</fullName>
    </submittedName>
</protein>
<evidence type="ECO:0000313" key="2">
    <source>
        <dbReference type="EMBL" id="MFA9478126.1"/>
    </source>
</evidence>
<dbReference type="Pfam" id="PF01663">
    <property type="entry name" value="Phosphodiest"/>
    <property type="match status" value="1"/>
</dbReference>
<comment type="caution">
    <text evidence="2">The sequence shown here is derived from an EMBL/GenBank/DDBJ whole genome shotgun (WGS) entry which is preliminary data.</text>
</comment>